<dbReference type="EMBL" id="BRXY01000400">
    <property type="protein sequence ID" value="GMH92431.1"/>
    <property type="molecule type" value="Genomic_DNA"/>
</dbReference>
<evidence type="ECO:0000313" key="3">
    <source>
        <dbReference type="EMBL" id="GMH92431.1"/>
    </source>
</evidence>
<gene>
    <name evidence="3" type="ORF">TrST_g1890</name>
</gene>
<evidence type="ECO:0000313" key="4">
    <source>
        <dbReference type="Proteomes" id="UP001165085"/>
    </source>
</evidence>
<dbReference type="Proteomes" id="UP001165085">
    <property type="component" value="Unassembled WGS sequence"/>
</dbReference>
<name>A0A9W7BPX3_9STRA</name>
<proteinExistence type="predicted"/>
<feature type="region of interest" description="Disordered" evidence="1">
    <location>
        <begin position="295"/>
        <end position="326"/>
    </location>
</feature>
<dbReference type="Pfam" id="PF09362">
    <property type="entry name" value="DUF1996"/>
    <property type="match status" value="1"/>
</dbReference>
<organism evidence="3 4">
    <name type="scientific">Triparma strigata</name>
    <dbReference type="NCBI Taxonomy" id="1606541"/>
    <lineage>
        <taxon>Eukaryota</taxon>
        <taxon>Sar</taxon>
        <taxon>Stramenopiles</taxon>
        <taxon>Ochrophyta</taxon>
        <taxon>Bolidophyceae</taxon>
        <taxon>Parmales</taxon>
        <taxon>Triparmaceae</taxon>
        <taxon>Triparma</taxon>
    </lineage>
</organism>
<dbReference type="AlphaFoldDB" id="A0A9W7BPX3"/>
<protein>
    <recommendedName>
        <fullName evidence="2">DUF1996 domain-containing protein</fullName>
    </recommendedName>
</protein>
<dbReference type="PANTHER" id="PTHR43662:SF3">
    <property type="entry name" value="DOMAIN PROTEIN, PUTATIVE (AFU_ORTHOLOGUE AFUA_6G11970)-RELATED"/>
    <property type="match status" value="1"/>
</dbReference>
<comment type="caution">
    <text evidence="3">The sequence shown here is derived from an EMBL/GenBank/DDBJ whole genome shotgun (WGS) entry which is preliminary data.</text>
</comment>
<dbReference type="PANTHER" id="PTHR43662">
    <property type="match status" value="1"/>
</dbReference>
<evidence type="ECO:0000259" key="2">
    <source>
        <dbReference type="Pfam" id="PF09362"/>
    </source>
</evidence>
<keyword evidence="4" id="KW-1185">Reference proteome</keyword>
<dbReference type="OrthoDB" id="74764at2759"/>
<evidence type="ECO:0000256" key="1">
    <source>
        <dbReference type="SAM" id="MobiDB-lite"/>
    </source>
</evidence>
<accession>A0A9W7BPX3</accession>
<dbReference type="InterPro" id="IPR018535">
    <property type="entry name" value="DUF1996"/>
</dbReference>
<reference evidence="4" key="1">
    <citation type="journal article" date="2023" name="Commun. Biol.">
        <title>Genome analysis of Parmales, the sister group of diatoms, reveals the evolutionary specialization of diatoms from phago-mixotrophs to photoautotrophs.</title>
        <authorList>
            <person name="Ban H."/>
            <person name="Sato S."/>
            <person name="Yoshikawa S."/>
            <person name="Yamada K."/>
            <person name="Nakamura Y."/>
            <person name="Ichinomiya M."/>
            <person name="Sato N."/>
            <person name="Blanc-Mathieu R."/>
            <person name="Endo H."/>
            <person name="Kuwata A."/>
            <person name="Ogata H."/>
        </authorList>
    </citation>
    <scope>NUCLEOTIDE SEQUENCE [LARGE SCALE GENOMIC DNA]</scope>
    <source>
        <strain evidence="4">NIES 3701</strain>
    </source>
</reference>
<sequence>MYGAKVSVRPELTYDDMRQAPENSGNTEENMSLYWHPSVYMHDKTKGTYELADIWFGSSYYVWETGSATAFPNGFNMIAYGSQAKSRSEAICDGPSACERDDCSTSDASFFPQTACSELEAKIVFPTCWDGVNLVSDDMMSHVSYDIEEGRFDADCPTTHPVKLPEVHFYFRIANYKGGEYTFSSGSSVMHADYFSGWDQTKLQSILDGCSNGSDAASPDQFCEDFLTFRQTKVSGVQTEDDQIRTKLEAIQLHPNPDMKKTVSAEPVDNIASLVRGSCTGTLCPVGGCVGGDDSGDNSGGDADNSGGDTDGESESASDLADGGDGSSVKVGAGALALSVLLSMMFAY</sequence>
<feature type="domain" description="DUF1996" evidence="2">
    <location>
        <begin position="7"/>
        <end position="198"/>
    </location>
</feature>